<gene>
    <name evidence="1" type="ORF">A4U43_C07F560</name>
</gene>
<organism evidence="1 2">
    <name type="scientific">Asparagus officinalis</name>
    <name type="common">Garden asparagus</name>
    <dbReference type="NCBI Taxonomy" id="4686"/>
    <lineage>
        <taxon>Eukaryota</taxon>
        <taxon>Viridiplantae</taxon>
        <taxon>Streptophyta</taxon>
        <taxon>Embryophyta</taxon>
        <taxon>Tracheophyta</taxon>
        <taxon>Spermatophyta</taxon>
        <taxon>Magnoliopsida</taxon>
        <taxon>Liliopsida</taxon>
        <taxon>Asparagales</taxon>
        <taxon>Asparagaceae</taxon>
        <taxon>Asparagoideae</taxon>
        <taxon>Asparagus</taxon>
    </lineage>
</organism>
<sequence length="116" mass="13868">MVTFLNNTRLLCKLNSVWSKTWATSVWRQVEFCITLICLEQQRFFSQKNMDSYLLVPPSNFPYSAYCGSTFTWEHFVIFFVTLHENDQAKARSSCSLEQTNSWAKPKMFCHQWFWK</sequence>
<accession>A0A5P1ED75</accession>
<proteinExistence type="predicted"/>
<dbReference type="Proteomes" id="UP000243459">
    <property type="component" value="Chromosome 7"/>
</dbReference>
<evidence type="ECO:0000313" key="1">
    <source>
        <dbReference type="EMBL" id="ONK62120.1"/>
    </source>
</evidence>
<keyword evidence="2" id="KW-1185">Reference proteome</keyword>
<reference evidence="2" key="1">
    <citation type="journal article" date="2017" name="Nat. Commun.">
        <title>The asparagus genome sheds light on the origin and evolution of a young Y chromosome.</title>
        <authorList>
            <person name="Harkess A."/>
            <person name="Zhou J."/>
            <person name="Xu C."/>
            <person name="Bowers J.E."/>
            <person name="Van der Hulst R."/>
            <person name="Ayyampalayam S."/>
            <person name="Mercati F."/>
            <person name="Riccardi P."/>
            <person name="McKain M.R."/>
            <person name="Kakrana A."/>
            <person name="Tang H."/>
            <person name="Ray J."/>
            <person name="Groenendijk J."/>
            <person name="Arikit S."/>
            <person name="Mathioni S.M."/>
            <person name="Nakano M."/>
            <person name="Shan H."/>
            <person name="Telgmann-Rauber A."/>
            <person name="Kanno A."/>
            <person name="Yue Z."/>
            <person name="Chen H."/>
            <person name="Li W."/>
            <person name="Chen Y."/>
            <person name="Xu X."/>
            <person name="Zhang Y."/>
            <person name="Luo S."/>
            <person name="Chen H."/>
            <person name="Gao J."/>
            <person name="Mao Z."/>
            <person name="Pires J.C."/>
            <person name="Luo M."/>
            <person name="Kudrna D."/>
            <person name="Wing R.A."/>
            <person name="Meyers B.C."/>
            <person name="Yi K."/>
            <person name="Kong H."/>
            <person name="Lavrijsen P."/>
            <person name="Sunseri F."/>
            <person name="Falavigna A."/>
            <person name="Ye Y."/>
            <person name="Leebens-Mack J.H."/>
            <person name="Chen G."/>
        </authorList>
    </citation>
    <scope>NUCLEOTIDE SEQUENCE [LARGE SCALE GENOMIC DNA]</scope>
    <source>
        <strain evidence="2">cv. DH0086</strain>
    </source>
</reference>
<name>A0A5P1ED75_ASPOF</name>
<dbReference type="EMBL" id="CM007387">
    <property type="protein sequence ID" value="ONK62120.1"/>
    <property type="molecule type" value="Genomic_DNA"/>
</dbReference>
<dbReference type="AlphaFoldDB" id="A0A5P1ED75"/>
<evidence type="ECO:0000313" key="2">
    <source>
        <dbReference type="Proteomes" id="UP000243459"/>
    </source>
</evidence>
<dbReference type="Gramene" id="ONK62120">
    <property type="protein sequence ID" value="ONK62120"/>
    <property type="gene ID" value="A4U43_C07F560"/>
</dbReference>
<protein>
    <submittedName>
        <fullName evidence="1">Uncharacterized protein</fullName>
    </submittedName>
</protein>